<dbReference type="InterPro" id="IPR029058">
    <property type="entry name" value="AB_hydrolase_fold"/>
</dbReference>
<dbReference type="STRING" id="341663.Q0D0K6"/>
<dbReference type="SUPFAM" id="SSF53474">
    <property type="entry name" value="alpha/beta-Hydrolases"/>
    <property type="match status" value="1"/>
</dbReference>
<sequence length="488" mass="53350">MGDFYVRNPLGAPAAWNFYHASDEEKAWYYRACNFLNNRKNYDEDLAAETSPGKMHMKSVFLKSLPVSIHRRPLPYAVDGQSRGYGANDDGSTTIMQNAGKHSGSRPIPTRRALFFNSTPLHLSASIDIYTAMASNEQPPLSFWERADLYPGQLSAMGAALYSAFTGVFRGSSGSREYKLHVANAAVRKLVTRLSSRQLQALSPSTEQAYELFTKNKGLHPETVTLAHGAKGHWIGNPNAKKVIVYYHGGGFALSGSDGHFDFYSGLIESLNANGHDVALFFLSYALTPHAAYPTQLRQAVEALRHILTQTGRAPGDVIVAGDSAGGNLALATLLHLTHPHPAIEPLAADTAPLAGVVAFAPWVNFATDGASMQANRYKDVIPPEVLVYWSREYLAGGTSDAWSEPNTAPLEWWEGAKAEHVLILAGEDEILFSAIDDFAKKFQTVVPNTTYVVGYGETHVAPVYSGRILGKETQQGRELQRWLGPRL</sequence>
<evidence type="ECO:0000313" key="6">
    <source>
        <dbReference type="Proteomes" id="UP000007963"/>
    </source>
</evidence>
<dbReference type="HOGENOM" id="CLU_042179_3_0_1"/>
<dbReference type="RefSeq" id="XP_001210614.1">
    <property type="nucleotide sequence ID" value="XM_001210614.1"/>
</dbReference>
<dbReference type="EMBL" id="CH476594">
    <property type="protein sequence ID" value="EAU39174.1"/>
    <property type="molecule type" value="Genomic_DNA"/>
</dbReference>
<gene>
    <name evidence="5" type="ORF">ATEG_00528</name>
</gene>
<dbReference type="OrthoDB" id="2152029at2759"/>
<comment type="similarity">
    <text evidence="1">Belongs to the 'GDXG' lipolytic enzyme family.</text>
</comment>
<dbReference type="Proteomes" id="UP000007963">
    <property type="component" value="Unassembled WGS sequence"/>
</dbReference>
<dbReference type="PANTHER" id="PTHR48081">
    <property type="entry name" value="AB HYDROLASE SUPERFAMILY PROTEIN C4A8.06C"/>
    <property type="match status" value="1"/>
</dbReference>
<feature type="domain" description="Alpha/beta hydrolase fold-3" evidence="4">
    <location>
        <begin position="244"/>
        <end position="461"/>
    </location>
</feature>
<dbReference type="InterPro" id="IPR033140">
    <property type="entry name" value="Lipase_GDXG_put_SER_AS"/>
</dbReference>
<dbReference type="GeneID" id="4355282"/>
<evidence type="ECO:0000256" key="2">
    <source>
        <dbReference type="ARBA" id="ARBA00022801"/>
    </source>
</evidence>
<evidence type="ECO:0000313" key="5">
    <source>
        <dbReference type="EMBL" id="EAU39174.1"/>
    </source>
</evidence>
<dbReference type="PANTHER" id="PTHR48081:SF31">
    <property type="entry name" value="STERYL ACETYL HYDROLASE MUG81-RELATED"/>
    <property type="match status" value="1"/>
</dbReference>
<dbReference type="PROSITE" id="PS01174">
    <property type="entry name" value="LIPASE_GDXG_SER"/>
    <property type="match status" value="1"/>
</dbReference>
<protein>
    <recommendedName>
        <fullName evidence="4">Alpha/beta hydrolase fold-3 domain-containing protein</fullName>
    </recommendedName>
</protein>
<dbReference type="AlphaFoldDB" id="Q0D0K6"/>
<dbReference type="InterPro" id="IPR013094">
    <property type="entry name" value="AB_hydrolase_3"/>
</dbReference>
<dbReference type="Gene3D" id="3.40.50.1820">
    <property type="entry name" value="alpha/beta hydrolase"/>
    <property type="match status" value="1"/>
</dbReference>
<evidence type="ECO:0000256" key="1">
    <source>
        <dbReference type="ARBA" id="ARBA00010515"/>
    </source>
</evidence>
<proteinExistence type="inferred from homology"/>
<dbReference type="eggNOG" id="KOG1515">
    <property type="taxonomic scope" value="Eukaryota"/>
</dbReference>
<dbReference type="VEuPathDB" id="FungiDB:ATEG_00528"/>
<dbReference type="GO" id="GO:0016787">
    <property type="term" value="F:hydrolase activity"/>
    <property type="evidence" value="ECO:0007669"/>
    <property type="project" value="UniProtKB-KW"/>
</dbReference>
<organism evidence="5 6">
    <name type="scientific">Aspergillus terreus (strain NIH 2624 / FGSC A1156)</name>
    <dbReference type="NCBI Taxonomy" id="341663"/>
    <lineage>
        <taxon>Eukaryota</taxon>
        <taxon>Fungi</taxon>
        <taxon>Dikarya</taxon>
        <taxon>Ascomycota</taxon>
        <taxon>Pezizomycotina</taxon>
        <taxon>Eurotiomycetes</taxon>
        <taxon>Eurotiomycetidae</taxon>
        <taxon>Eurotiales</taxon>
        <taxon>Aspergillaceae</taxon>
        <taxon>Aspergillus</taxon>
        <taxon>Aspergillus subgen. Circumdati</taxon>
    </lineage>
</organism>
<reference evidence="6" key="1">
    <citation type="submission" date="2005-09" db="EMBL/GenBank/DDBJ databases">
        <title>Annotation of the Aspergillus terreus NIH2624 genome.</title>
        <authorList>
            <person name="Birren B.W."/>
            <person name="Lander E.S."/>
            <person name="Galagan J.E."/>
            <person name="Nusbaum C."/>
            <person name="Devon K."/>
            <person name="Henn M."/>
            <person name="Ma L.-J."/>
            <person name="Jaffe D.B."/>
            <person name="Butler J."/>
            <person name="Alvarez P."/>
            <person name="Gnerre S."/>
            <person name="Grabherr M."/>
            <person name="Kleber M."/>
            <person name="Mauceli E.W."/>
            <person name="Brockman W."/>
            <person name="Rounsley S."/>
            <person name="Young S.K."/>
            <person name="LaButti K."/>
            <person name="Pushparaj V."/>
            <person name="DeCaprio D."/>
            <person name="Crawford M."/>
            <person name="Koehrsen M."/>
            <person name="Engels R."/>
            <person name="Montgomery P."/>
            <person name="Pearson M."/>
            <person name="Howarth C."/>
            <person name="Larson L."/>
            <person name="Luoma S."/>
            <person name="White J."/>
            <person name="Alvarado L."/>
            <person name="Kodira C.D."/>
            <person name="Zeng Q."/>
            <person name="Oleary S."/>
            <person name="Yandava C."/>
            <person name="Denning D.W."/>
            <person name="Nierman W.C."/>
            <person name="Milne T."/>
            <person name="Madden K."/>
        </authorList>
    </citation>
    <scope>NUCLEOTIDE SEQUENCE [LARGE SCALE GENOMIC DNA]</scope>
    <source>
        <strain evidence="6">NIH 2624 / FGSC A1156</strain>
    </source>
</reference>
<dbReference type="InterPro" id="IPR050300">
    <property type="entry name" value="GDXG_lipolytic_enzyme"/>
</dbReference>
<dbReference type="OMA" id="PYMEASH"/>
<name>Q0D0K6_ASPTN</name>
<evidence type="ECO:0000256" key="3">
    <source>
        <dbReference type="PROSITE-ProRule" id="PRU10038"/>
    </source>
</evidence>
<keyword evidence="2" id="KW-0378">Hydrolase</keyword>
<accession>Q0D0K6</accession>
<evidence type="ECO:0000259" key="4">
    <source>
        <dbReference type="Pfam" id="PF07859"/>
    </source>
</evidence>
<feature type="active site" evidence="3">
    <location>
        <position position="324"/>
    </location>
</feature>
<dbReference type="Pfam" id="PF07859">
    <property type="entry name" value="Abhydrolase_3"/>
    <property type="match status" value="1"/>
</dbReference>